<evidence type="ECO:0000256" key="1">
    <source>
        <dbReference type="SAM" id="Phobius"/>
    </source>
</evidence>
<dbReference type="AlphaFoldDB" id="A0A9P5P823"/>
<comment type="caution">
    <text evidence="2">The sequence shown here is derived from an EMBL/GenBank/DDBJ whole genome shotgun (WGS) entry which is preliminary data.</text>
</comment>
<dbReference type="EMBL" id="JADNRY010000359">
    <property type="protein sequence ID" value="KAF9058663.1"/>
    <property type="molecule type" value="Genomic_DNA"/>
</dbReference>
<dbReference type="Proteomes" id="UP000772434">
    <property type="component" value="Unassembled WGS sequence"/>
</dbReference>
<protein>
    <submittedName>
        <fullName evidence="2">Uncharacterized protein</fullName>
    </submittedName>
</protein>
<keyword evidence="1" id="KW-0812">Transmembrane</keyword>
<gene>
    <name evidence="2" type="ORF">BDP27DRAFT_1432425</name>
</gene>
<keyword evidence="1" id="KW-1133">Transmembrane helix</keyword>
<sequence length="58" mass="5974">MSLLASSCNGSSTQLDGKTPAYMLVSLMGGLRQIIIGSVHVHFSTSSIGVIGMIVLHG</sequence>
<feature type="transmembrane region" description="Helical" evidence="1">
    <location>
        <begin position="34"/>
        <end position="56"/>
    </location>
</feature>
<organism evidence="2 3">
    <name type="scientific">Rhodocollybia butyracea</name>
    <dbReference type="NCBI Taxonomy" id="206335"/>
    <lineage>
        <taxon>Eukaryota</taxon>
        <taxon>Fungi</taxon>
        <taxon>Dikarya</taxon>
        <taxon>Basidiomycota</taxon>
        <taxon>Agaricomycotina</taxon>
        <taxon>Agaricomycetes</taxon>
        <taxon>Agaricomycetidae</taxon>
        <taxon>Agaricales</taxon>
        <taxon>Marasmiineae</taxon>
        <taxon>Omphalotaceae</taxon>
        <taxon>Rhodocollybia</taxon>
    </lineage>
</organism>
<reference evidence="2" key="1">
    <citation type="submission" date="2020-11" db="EMBL/GenBank/DDBJ databases">
        <authorList>
            <consortium name="DOE Joint Genome Institute"/>
            <person name="Ahrendt S."/>
            <person name="Riley R."/>
            <person name="Andreopoulos W."/>
            <person name="Labutti K."/>
            <person name="Pangilinan J."/>
            <person name="Ruiz-Duenas F.J."/>
            <person name="Barrasa J.M."/>
            <person name="Sanchez-Garcia M."/>
            <person name="Camarero S."/>
            <person name="Miyauchi S."/>
            <person name="Serrano A."/>
            <person name="Linde D."/>
            <person name="Babiker R."/>
            <person name="Drula E."/>
            <person name="Ayuso-Fernandez I."/>
            <person name="Pacheco R."/>
            <person name="Padilla G."/>
            <person name="Ferreira P."/>
            <person name="Barriuso J."/>
            <person name="Kellner H."/>
            <person name="Castanera R."/>
            <person name="Alfaro M."/>
            <person name="Ramirez L."/>
            <person name="Pisabarro A.G."/>
            <person name="Kuo A."/>
            <person name="Tritt A."/>
            <person name="Lipzen A."/>
            <person name="He G."/>
            <person name="Yan M."/>
            <person name="Ng V."/>
            <person name="Cullen D."/>
            <person name="Martin F."/>
            <person name="Rosso M.-N."/>
            <person name="Henrissat B."/>
            <person name="Hibbett D."/>
            <person name="Martinez A.T."/>
            <person name="Grigoriev I.V."/>
        </authorList>
    </citation>
    <scope>NUCLEOTIDE SEQUENCE</scope>
    <source>
        <strain evidence="2">AH 40177</strain>
    </source>
</reference>
<keyword evidence="3" id="KW-1185">Reference proteome</keyword>
<accession>A0A9P5P823</accession>
<keyword evidence="1" id="KW-0472">Membrane</keyword>
<name>A0A9P5P823_9AGAR</name>
<evidence type="ECO:0000313" key="2">
    <source>
        <dbReference type="EMBL" id="KAF9058663.1"/>
    </source>
</evidence>
<evidence type="ECO:0000313" key="3">
    <source>
        <dbReference type="Proteomes" id="UP000772434"/>
    </source>
</evidence>
<proteinExistence type="predicted"/>